<comment type="catalytic activity">
    <reaction evidence="3">
        <text>dCTP + 2 H2O = dUMP + NH4(+) + diphosphate</text>
        <dbReference type="Rhea" id="RHEA:19205"/>
        <dbReference type="ChEBI" id="CHEBI:15377"/>
        <dbReference type="ChEBI" id="CHEBI:28938"/>
        <dbReference type="ChEBI" id="CHEBI:33019"/>
        <dbReference type="ChEBI" id="CHEBI:61481"/>
        <dbReference type="ChEBI" id="CHEBI:246422"/>
        <dbReference type="EC" id="3.5.4.30"/>
    </reaction>
</comment>
<organism evidence="4 6">
    <name type="scientific">Methanosphaera cuniculi</name>
    <dbReference type="NCBI Taxonomy" id="1077256"/>
    <lineage>
        <taxon>Archaea</taxon>
        <taxon>Methanobacteriati</taxon>
        <taxon>Methanobacteriota</taxon>
        <taxon>Methanomada group</taxon>
        <taxon>Methanobacteria</taxon>
        <taxon>Methanobacteriales</taxon>
        <taxon>Methanobacteriaceae</taxon>
        <taxon>Methanosphaera</taxon>
    </lineage>
</organism>
<accession>A0A2A2HF44</accession>
<feature type="binding site" evidence="3">
    <location>
        <begin position="116"/>
        <end position="118"/>
    </location>
    <ligand>
        <name>dCTP</name>
        <dbReference type="ChEBI" id="CHEBI:61481"/>
    </ligand>
</feature>
<evidence type="ECO:0000313" key="4">
    <source>
        <dbReference type="EMBL" id="PAV08091.1"/>
    </source>
</evidence>
<keyword evidence="3" id="KW-0547">Nucleotide-binding</keyword>
<evidence type="ECO:0000313" key="5">
    <source>
        <dbReference type="EMBL" id="PWL07726.1"/>
    </source>
</evidence>
<dbReference type="Proteomes" id="UP000246004">
    <property type="component" value="Unassembled WGS sequence"/>
</dbReference>
<dbReference type="EMBL" id="LWMS01000044">
    <property type="protein sequence ID" value="PWL07726.1"/>
    <property type="molecule type" value="Genomic_DNA"/>
</dbReference>
<gene>
    <name evidence="5" type="primary">dcd_2</name>
    <name evidence="3" type="synonym">dcd</name>
    <name evidence="4" type="ORF">ASJ82_01100</name>
    <name evidence="5" type="ORF">MSCUN_12570</name>
</gene>
<name>A0A2A2HF44_9EURY</name>
<dbReference type="GO" id="GO:0008829">
    <property type="term" value="F:dCTP deaminase activity"/>
    <property type="evidence" value="ECO:0007669"/>
    <property type="project" value="InterPro"/>
</dbReference>
<reference evidence="5 7" key="1">
    <citation type="submission" date="2016-04" db="EMBL/GenBank/DDBJ databases">
        <title>Genome sequence of Methanosphaera cuniculi DSM 4103.</title>
        <authorList>
            <person name="Poehlein A."/>
            <person name="Seedorf H."/>
            <person name="Daniel R."/>
        </authorList>
    </citation>
    <scope>NUCLEOTIDE SEQUENCE [LARGE SCALE GENOMIC DNA]</scope>
    <source>
        <strain evidence="5 7">DSM 4103</strain>
    </source>
</reference>
<feature type="site" description="Important for bifunctional activity" evidence="3">
    <location>
        <begin position="105"/>
        <end position="106"/>
    </location>
</feature>
<feature type="binding site" evidence="3">
    <location>
        <position position="137"/>
    </location>
    <ligand>
        <name>dCTP</name>
        <dbReference type="ChEBI" id="CHEBI:61481"/>
    </ligand>
</feature>
<comment type="caution">
    <text evidence="3">Lacks conserved residue(s) required for the propagation of feature annotation.</text>
</comment>
<dbReference type="GO" id="GO:0006229">
    <property type="term" value="P:dUTP biosynthetic process"/>
    <property type="evidence" value="ECO:0007669"/>
    <property type="project" value="InterPro"/>
</dbReference>
<dbReference type="PANTHER" id="PTHR42680:SF3">
    <property type="entry name" value="DCTP DEAMINASE"/>
    <property type="match status" value="1"/>
</dbReference>
<evidence type="ECO:0000256" key="1">
    <source>
        <dbReference type="ARBA" id="ARBA00022801"/>
    </source>
</evidence>
<dbReference type="InterPro" id="IPR036157">
    <property type="entry name" value="dUTPase-like_sf"/>
</dbReference>
<dbReference type="Gene3D" id="2.70.40.10">
    <property type="match status" value="1"/>
</dbReference>
<proteinExistence type="inferred from homology"/>
<protein>
    <recommendedName>
        <fullName evidence="3">dCTP deaminase, dUMP-forming</fullName>
        <ecNumber evidence="3">3.5.4.30</ecNumber>
    </recommendedName>
    <alternativeName>
        <fullName evidence="3">Bifunctional dCTP deaminase:dUTPase</fullName>
    </alternativeName>
    <alternativeName>
        <fullName evidence="3">DCD-DUT</fullName>
    </alternativeName>
</protein>
<comment type="pathway">
    <text evidence="3">Pyrimidine metabolism; dUMP biosynthesis; dUMP from dCTP: step 1/1.</text>
</comment>
<dbReference type="HAMAP" id="MF_00146">
    <property type="entry name" value="dCTP_deaminase"/>
    <property type="match status" value="1"/>
</dbReference>
<comment type="subunit">
    <text evidence="3">Homotrimer.</text>
</comment>
<feature type="binding site" evidence="3">
    <location>
        <begin position="90"/>
        <end position="95"/>
    </location>
    <ligand>
        <name>dCTP</name>
        <dbReference type="ChEBI" id="CHEBI:61481"/>
    </ligand>
</feature>
<evidence type="ECO:0000256" key="2">
    <source>
        <dbReference type="ARBA" id="ARBA00023080"/>
    </source>
</evidence>
<evidence type="ECO:0000313" key="7">
    <source>
        <dbReference type="Proteomes" id="UP000246004"/>
    </source>
</evidence>
<keyword evidence="2 3" id="KW-0546">Nucleotide metabolism</keyword>
<feature type="binding site" evidence="3">
    <location>
        <position position="108"/>
    </location>
    <ligand>
        <name>dCTP</name>
        <dbReference type="ChEBI" id="CHEBI:61481"/>
    </ligand>
</feature>
<comment type="caution">
    <text evidence="4">The sequence shown here is derived from an EMBL/GenBank/DDBJ whole genome shotgun (WGS) entry which is preliminary data.</text>
</comment>
<dbReference type="EMBL" id="LMVN01000002">
    <property type="protein sequence ID" value="PAV08091.1"/>
    <property type="molecule type" value="Genomic_DNA"/>
</dbReference>
<dbReference type="InterPro" id="IPR033704">
    <property type="entry name" value="dUTPase_trimeric"/>
</dbReference>
<dbReference type="EC" id="3.5.4.30" evidence="3"/>
<evidence type="ECO:0000313" key="6">
    <source>
        <dbReference type="Proteomes" id="UP000217528"/>
    </source>
</evidence>
<dbReference type="Proteomes" id="UP000217528">
    <property type="component" value="Unassembled WGS sequence"/>
</dbReference>
<dbReference type="OrthoDB" id="33242at2157"/>
<keyword evidence="1 3" id="KW-0378">Hydrolase</keyword>
<comment type="similarity">
    <text evidence="3">Belongs to the dCTP deaminase family.</text>
</comment>
<feature type="active site" description="Proton donor/acceptor" evidence="3">
    <location>
        <position position="118"/>
    </location>
</feature>
<dbReference type="Pfam" id="PF22769">
    <property type="entry name" value="DCD"/>
    <property type="match status" value="1"/>
</dbReference>
<dbReference type="UniPathway" id="UPA00610">
    <property type="reaction ID" value="UER00667"/>
</dbReference>
<feature type="binding site" evidence="3">
    <location>
        <position position="158"/>
    </location>
    <ligand>
        <name>dCTP</name>
        <dbReference type="ChEBI" id="CHEBI:61481"/>
    </ligand>
</feature>
<dbReference type="InterPro" id="IPR011962">
    <property type="entry name" value="dCTP_deaminase"/>
</dbReference>
<feature type="binding site" evidence="3">
    <location>
        <position position="151"/>
    </location>
    <ligand>
        <name>dCTP</name>
        <dbReference type="ChEBI" id="CHEBI:61481"/>
    </ligand>
</feature>
<dbReference type="CDD" id="cd07557">
    <property type="entry name" value="trimeric_dUTPase"/>
    <property type="match status" value="1"/>
</dbReference>
<comment type="function">
    <text evidence="3">Bifunctional enzyme that catalyzes both the deamination of dCTP to dUTP and the hydrolysis of dUTP to dUMP without releasing the toxic dUTP intermediate.</text>
</comment>
<sequence>MTVCSDKTLKRLIQTEQLVIRPCPEDEQYQPASIDLRLANDWVKLKKGSKISHVRYGSSEYIIQPDEFLLARTLEHVEIPPHMVGRVEGRSSYGRLGLMIHITAGFIDPGFKGTITLELKNISSKPIILHEGDCICQLVMEYLDCPCEVPYNGHYQNQELCGRSVLSDKFVNE</sequence>
<dbReference type="PANTHER" id="PTHR42680">
    <property type="entry name" value="DCTP DEAMINASE"/>
    <property type="match status" value="1"/>
</dbReference>
<dbReference type="AlphaFoldDB" id="A0A2A2HF44"/>
<dbReference type="GO" id="GO:0006226">
    <property type="term" value="P:dUMP biosynthetic process"/>
    <property type="evidence" value="ECO:0007669"/>
    <property type="project" value="UniProtKB-UniRule"/>
</dbReference>
<reference evidence="4 6" key="2">
    <citation type="journal article" date="2017" name="BMC Genomics">
        <title>Genomic analysis of methanogenic archaea reveals a shift towards energy conservation.</title>
        <authorList>
            <person name="Gilmore S.P."/>
            <person name="Henske J.K."/>
            <person name="Sexton J.A."/>
            <person name="Solomon K.V."/>
            <person name="Seppala S."/>
            <person name="Yoo J.I."/>
            <person name="Huyett L.M."/>
            <person name="Pressman A."/>
            <person name="Cogan J.Z."/>
            <person name="Kivenson V."/>
            <person name="Peng X."/>
            <person name="Tan Y."/>
            <person name="Valentine D.L."/>
            <person name="O'Malley M.A."/>
        </authorList>
    </citation>
    <scope>NUCLEOTIDE SEQUENCE [LARGE SCALE GENOMIC DNA]</scope>
    <source>
        <strain evidence="4 6">1R-7</strain>
    </source>
</reference>
<keyword evidence="6" id="KW-1185">Reference proteome</keyword>
<dbReference type="GO" id="GO:0033973">
    <property type="term" value="F:dCTP deaminase (dUMP-forming) activity"/>
    <property type="evidence" value="ECO:0007669"/>
    <property type="project" value="UniProtKB-UniRule"/>
</dbReference>
<dbReference type="GO" id="GO:0000166">
    <property type="term" value="F:nucleotide binding"/>
    <property type="evidence" value="ECO:0007669"/>
    <property type="project" value="UniProtKB-KW"/>
</dbReference>
<dbReference type="RefSeq" id="WP_095607991.1">
    <property type="nucleotide sequence ID" value="NZ_LMVN01000002.1"/>
</dbReference>
<dbReference type="SUPFAM" id="SSF51283">
    <property type="entry name" value="dUTPase-like"/>
    <property type="match status" value="1"/>
</dbReference>
<dbReference type="NCBIfam" id="TIGR02274">
    <property type="entry name" value="dCTP_deam"/>
    <property type="match status" value="1"/>
</dbReference>
<evidence type="ECO:0000256" key="3">
    <source>
        <dbReference type="HAMAP-Rule" id="MF_00146"/>
    </source>
</evidence>